<organism evidence="1">
    <name type="scientific">Sipha flava</name>
    <name type="common">yellow sugarcane aphid</name>
    <dbReference type="NCBI Taxonomy" id="143950"/>
    <lineage>
        <taxon>Eukaryota</taxon>
        <taxon>Metazoa</taxon>
        <taxon>Ecdysozoa</taxon>
        <taxon>Arthropoda</taxon>
        <taxon>Hexapoda</taxon>
        <taxon>Insecta</taxon>
        <taxon>Pterygota</taxon>
        <taxon>Neoptera</taxon>
        <taxon>Paraneoptera</taxon>
        <taxon>Hemiptera</taxon>
        <taxon>Sternorrhyncha</taxon>
        <taxon>Aphidomorpha</taxon>
        <taxon>Aphidoidea</taxon>
        <taxon>Aphididae</taxon>
        <taxon>Sipha</taxon>
    </lineage>
</organism>
<name>A0A2S2R1H8_9HEMI</name>
<evidence type="ECO:0000313" key="1">
    <source>
        <dbReference type="EMBL" id="MBY83784.1"/>
    </source>
</evidence>
<protein>
    <submittedName>
        <fullName evidence="1">Uncharacterized protein</fullName>
    </submittedName>
</protein>
<sequence>MKNVRTHSKIATPYVYNGACTRVTVEDVLRLVEHNVISFGSTTVHHGGIFAPGSGLRYIENLSQRRWSARHVGRFVFDETLSQSSTVKYVHEHVNERPLFLCRRPTFRNVLGGQSFLDICEREKKKKGLQKNFR</sequence>
<reference evidence="1" key="1">
    <citation type="submission" date="2018-04" db="EMBL/GenBank/DDBJ databases">
        <title>Transcriptome assembly of Sipha flava.</title>
        <authorList>
            <person name="Scully E.D."/>
            <person name="Geib S.M."/>
            <person name="Palmer N.A."/>
            <person name="Koch K."/>
            <person name="Bradshaw J."/>
            <person name="Heng-Moss T."/>
            <person name="Sarath G."/>
        </authorList>
    </citation>
    <scope>NUCLEOTIDE SEQUENCE</scope>
</reference>
<proteinExistence type="predicted"/>
<accession>A0A2S2R1H8</accession>
<dbReference type="AlphaFoldDB" id="A0A2S2R1H8"/>
<gene>
    <name evidence="1" type="ORF">g.88733</name>
</gene>
<dbReference type="EMBL" id="GGMS01014581">
    <property type="protein sequence ID" value="MBY83784.1"/>
    <property type="molecule type" value="Transcribed_RNA"/>
</dbReference>